<accession>A0ABR5AWA9</accession>
<keyword evidence="3" id="KW-1185">Reference proteome</keyword>
<protein>
    <submittedName>
        <fullName evidence="2">Uncharacterized protein</fullName>
    </submittedName>
</protein>
<name>A0ABR5AWA9_BACBA</name>
<organism evidence="2 3">
    <name type="scientific">Bacillus badius</name>
    <dbReference type="NCBI Taxonomy" id="1455"/>
    <lineage>
        <taxon>Bacteria</taxon>
        <taxon>Bacillati</taxon>
        <taxon>Bacillota</taxon>
        <taxon>Bacilli</taxon>
        <taxon>Bacillales</taxon>
        <taxon>Bacillaceae</taxon>
        <taxon>Pseudobacillus</taxon>
    </lineage>
</organism>
<evidence type="ECO:0000313" key="3">
    <source>
        <dbReference type="Proteomes" id="UP000031982"/>
    </source>
</evidence>
<keyword evidence="1" id="KW-0812">Transmembrane</keyword>
<keyword evidence="1" id="KW-1133">Transmembrane helix</keyword>
<proteinExistence type="predicted"/>
<feature type="transmembrane region" description="Helical" evidence="1">
    <location>
        <begin position="26"/>
        <end position="42"/>
    </location>
</feature>
<evidence type="ECO:0000313" key="2">
    <source>
        <dbReference type="EMBL" id="KIL78997.1"/>
    </source>
</evidence>
<sequence>MGTVIGMGKMLFEERQMEKKRRCHEVELLLLLTGALFVWLYFQRKKQTSNYKIDQDMLIVSDSMNQVKIPLAEIVEVTRVGKTAKQHFWLNLETISGKMDRVAVFTSSNISYLLKVRNSRVLIREVKERKTGVYTKAKVI</sequence>
<dbReference type="EMBL" id="JXLP01000005">
    <property type="protein sequence ID" value="KIL78997.1"/>
    <property type="molecule type" value="Genomic_DNA"/>
</dbReference>
<evidence type="ECO:0000256" key="1">
    <source>
        <dbReference type="SAM" id="Phobius"/>
    </source>
</evidence>
<gene>
    <name evidence="2" type="ORF">SD77_3798</name>
</gene>
<reference evidence="2 3" key="1">
    <citation type="submission" date="2015-01" db="EMBL/GenBank/DDBJ databases">
        <title>Genome Assembly of Bacillus badius MTCC 1458.</title>
        <authorList>
            <person name="Verma A."/>
            <person name="Khatri I."/>
            <person name="Mual P."/>
            <person name="Subramanian S."/>
            <person name="Krishnamurthi S."/>
        </authorList>
    </citation>
    <scope>NUCLEOTIDE SEQUENCE [LARGE SCALE GENOMIC DNA]</scope>
    <source>
        <strain evidence="2 3">MTCC 1458</strain>
    </source>
</reference>
<dbReference type="Proteomes" id="UP000031982">
    <property type="component" value="Unassembled WGS sequence"/>
</dbReference>
<keyword evidence="1" id="KW-0472">Membrane</keyword>
<comment type="caution">
    <text evidence="2">The sequence shown here is derived from an EMBL/GenBank/DDBJ whole genome shotgun (WGS) entry which is preliminary data.</text>
</comment>